<sequence length="238" mass="23492">MRTVHLLGGGWDPSATAALYGPFLESGGGTPAVATVVLDEGDGLAQFQRWAAVLRRTASCEPVPVLVPLGGRLDVAALGDADALLVCGGLTPAYAAALAPVAAELRGWLAAGDRPFAGFSAGAAVSAGSAVVGGWRAGGVPVCPEDAAEDLDEVGVVPGLGLVPWAVDVHCAQWGTLPRLLSALPGVPGGQGLALDEDTAVHLADGAGRVAGLGTAWRLDLAGTATAVTALRAGEPVG</sequence>
<evidence type="ECO:0000313" key="1">
    <source>
        <dbReference type="EMBL" id="SNX96960.1"/>
    </source>
</evidence>
<dbReference type="AlphaFoldDB" id="A0A285ED83"/>
<gene>
    <name evidence="1" type="ORF">SAMN06893097_105301</name>
</gene>
<organism evidence="1 2">
    <name type="scientific">Geodermatophilus sabuli</name>
    <dbReference type="NCBI Taxonomy" id="1564158"/>
    <lineage>
        <taxon>Bacteria</taxon>
        <taxon>Bacillati</taxon>
        <taxon>Actinomycetota</taxon>
        <taxon>Actinomycetes</taxon>
        <taxon>Geodermatophilales</taxon>
        <taxon>Geodermatophilaceae</taxon>
        <taxon>Geodermatophilus</taxon>
    </lineage>
</organism>
<reference evidence="1 2" key="1">
    <citation type="submission" date="2017-09" db="EMBL/GenBank/DDBJ databases">
        <authorList>
            <person name="Ehlers B."/>
            <person name="Leendertz F.H."/>
        </authorList>
    </citation>
    <scope>NUCLEOTIDE SEQUENCE [LARGE SCALE GENOMIC DNA]</scope>
    <source>
        <strain evidence="1 2">DSM 46844</strain>
    </source>
</reference>
<proteinExistence type="predicted"/>
<dbReference type="SUPFAM" id="SSF52317">
    <property type="entry name" value="Class I glutamine amidotransferase-like"/>
    <property type="match status" value="1"/>
</dbReference>
<dbReference type="RefSeq" id="WP_097206927.1">
    <property type="nucleotide sequence ID" value="NZ_JACHXB010000001.1"/>
</dbReference>
<dbReference type="Proteomes" id="UP000219514">
    <property type="component" value="Unassembled WGS sequence"/>
</dbReference>
<dbReference type="OrthoDB" id="3078420at2"/>
<dbReference type="InterPro" id="IPR029062">
    <property type="entry name" value="Class_I_gatase-like"/>
</dbReference>
<protein>
    <submittedName>
        <fullName evidence="1">Cyanophycinase</fullName>
    </submittedName>
</protein>
<dbReference type="Gene3D" id="3.40.50.880">
    <property type="match status" value="1"/>
</dbReference>
<dbReference type="EMBL" id="OBDO01000005">
    <property type="protein sequence ID" value="SNX96960.1"/>
    <property type="molecule type" value="Genomic_DNA"/>
</dbReference>
<name>A0A285ED83_9ACTN</name>
<keyword evidence="2" id="KW-1185">Reference proteome</keyword>
<accession>A0A285ED83</accession>
<evidence type="ECO:0000313" key="2">
    <source>
        <dbReference type="Proteomes" id="UP000219514"/>
    </source>
</evidence>